<sequence>MRQSLSKTHQNVHGDTSRYKTKIKTAILLISSTLLISVSAYAAETKPTTAKTTINPTSINTSAINLAIMADNPTVLSETQRITKSKSSTLAPTTATGTAVVSGKTAKTDQAIYSEDAIHHPVWAKNGMVATQEALASDIGLKILKDGGNAVDAAVAVGFALAVTLPRAGNIGGGGFMMIYDAKQGKTVALDYREKAPSSASRDMYLDKDGNAVSDLSRYHGLAVGVPGTVAGLLKALDNHGTMSRGQVMAPAIALAENGIEVTAGLSESLEALSDRLQKWPSTKKIFFKPDGSAYQPGELLRQPELAKSLKLIAAKGSDGFYKGETARKLVKAVNEAGGNMSLQDLANYRAIARVPVKGDYRGYEIVSMPPPSSGGIHIVQILNILEGYPLKDYGQNSAQTIHLMSEAMQLAYADRAEYLGDSDFIDVPASGLTSQAYADKLRSLINPNKATPAATIKANNPLPYESDQTTHFSIVDKDGNAVANTYTLNFSYGTGLVAEGTGILLNNEMDDFSAKPGVPNGYGLIGGDANAVEANKRPLSSMSPTLVFKDSKPYIVTGSPGGSRIITTVTQVISNVIDHDMNIAEATHAPRIHDQWLPDEIRIEKALNVDTVKKLESMGHKVSPQAAMGSTQSIMLTPNGVYGSSDPRIVDAAVVGY</sequence>
<evidence type="ECO:0000256" key="1">
    <source>
        <dbReference type="ARBA" id="ARBA00001049"/>
    </source>
</evidence>
<accession>A0ABR8RK24</accession>
<evidence type="ECO:0000313" key="11">
    <source>
        <dbReference type="EMBL" id="MBD7948096.1"/>
    </source>
</evidence>
<dbReference type="EC" id="2.3.2.2" evidence="9"/>
<keyword evidence="9" id="KW-0317">Glutathione biosynthesis</keyword>
<dbReference type="EMBL" id="JACSQR010000023">
    <property type="protein sequence ID" value="MBD7948096.1"/>
    <property type="molecule type" value="Genomic_DNA"/>
</dbReference>
<dbReference type="InterPro" id="IPR029055">
    <property type="entry name" value="Ntn_hydrolases_N"/>
</dbReference>
<comment type="caution">
    <text evidence="11">The sequence shown here is derived from an EMBL/GenBank/DDBJ whole genome shotgun (WGS) entry which is preliminary data.</text>
</comment>
<keyword evidence="6 9" id="KW-0865">Zymogen</keyword>
<comment type="subunit">
    <text evidence="9">This enzyme consists of two polypeptide chains, which are synthesized in precursor form from a single polypeptide.</text>
</comment>
<dbReference type="EC" id="3.4.19.13" evidence="9"/>
<evidence type="ECO:0000256" key="7">
    <source>
        <dbReference type="ARBA" id="ARBA00023315"/>
    </source>
</evidence>
<evidence type="ECO:0000313" key="12">
    <source>
        <dbReference type="Proteomes" id="UP000606724"/>
    </source>
</evidence>
<organism evidence="11 12">
    <name type="scientific">Psychrobacter communis</name>
    <dbReference type="NCBI Taxonomy" id="2762238"/>
    <lineage>
        <taxon>Bacteria</taxon>
        <taxon>Pseudomonadati</taxon>
        <taxon>Pseudomonadota</taxon>
        <taxon>Gammaproteobacteria</taxon>
        <taxon>Moraxellales</taxon>
        <taxon>Moraxellaceae</taxon>
        <taxon>Psychrobacter</taxon>
    </lineage>
</organism>
<comment type="catalytic activity">
    <reaction evidence="2 9">
        <text>glutathione + H2O = L-cysteinylglycine + L-glutamate</text>
        <dbReference type="Rhea" id="RHEA:28807"/>
        <dbReference type="ChEBI" id="CHEBI:15377"/>
        <dbReference type="ChEBI" id="CHEBI:29985"/>
        <dbReference type="ChEBI" id="CHEBI:57925"/>
        <dbReference type="ChEBI" id="CHEBI:61694"/>
        <dbReference type="EC" id="3.4.19.13"/>
    </reaction>
</comment>
<dbReference type="InterPro" id="IPR000101">
    <property type="entry name" value="GGT_peptidase"/>
</dbReference>
<dbReference type="PANTHER" id="PTHR43199">
    <property type="entry name" value="GLUTATHIONE HYDROLASE"/>
    <property type="match status" value="1"/>
</dbReference>
<dbReference type="Gene3D" id="3.60.20.40">
    <property type="match status" value="1"/>
</dbReference>
<dbReference type="RefSeq" id="WP_191691926.1">
    <property type="nucleotide sequence ID" value="NZ_JACSQR010000023.1"/>
</dbReference>
<reference evidence="11 12" key="1">
    <citation type="submission" date="2020-08" db="EMBL/GenBank/DDBJ databases">
        <title>A Genomic Blueprint of the Chicken Gut Microbiome.</title>
        <authorList>
            <person name="Gilroy R."/>
            <person name="Ravi A."/>
            <person name="Getino M."/>
            <person name="Pursley I."/>
            <person name="Horton D.L."/>
            <person name="Alikhan N.-F."/>
            <person name="Baker D."/>
            <person name="Gharbi K."/>
            <person name="Hall N."/>
            <person name="Watson M."/>
            <person name="Adriaenssens E.M."/>
            <person name="Foster-Nyarko E."/>
            <person name="Jarju S."/>
            <person name="Secka A."/>
            <person name="Antonio M."/>
            <person name="Oren A."/>
            <person name="Chaudhuri R."/>
            <person name="La Ragione R.M."/>
            <person name="Hildebrand F."/>
            <person name="Pallen M.J."/>
        </authorList>
    </citation>
    <scope>NUCLEOTIDE SEQUENCE [LARGE SCALE GENOMIC DNA]</scope>
    <source>
        <strain evidence="11 12">Sa4CVA2</strain>
    </source>
</reference>
<feature type="chain" id="PRO_5046896628" description="Glutathione hydrolase proenzyme" evidence="10">
    <location>
        <begin position="43"/>
        <end position="658"/>
    </location>
</feature>
<keyword evidence="4 9" id="KW-0808">Transferase</keyword>
<dbReference type="InterPro" id="IPR043138">
    <property type="entry name" value="GGT_lsub"/>
</dbReference>
<evidence type="ECO:0000256" key="6">
    <source>
        <dbReference type="ARBA" id="ARBA00023145"/>
    </source>
</evidence>
<dbReference type="NCBIfam" id="TIGR00066">
    <property type="entry name" value="g_glut_trans"/>
    <property type="match status" value="1"/>
</dbReference>
<proteinExistence type="inferred from homology"/>
<dbReference type="InterPro" id="IPR051792">
    <property type="entry name" value="GGT_bact"/>
</dbReference>
<keyword evidence="7 9" id="KW-0012">Acyltransferase</keyword>
<dbReference type="Proteomes" id="UP000606724">
    <property type="component" value="Unassembled WGS sequence"/>
</dbReference>
<comment type="PTM">
    <text evidence="9">Cleaved by autocatalysis into a large and a small subunit.</text>
</comment>
<keyword evidence="10" id="KW-0732">Signal</keyword>
<comment type="pathway">
    <text evidence="9">Sulfur metabolism; glutathione metabolism.</text>
</comment>
<evidence type="ECO:0000256" key="5">
    <source>
        <dbReference type="ARBA" id="ARBA00022801"/>
    </source>
</evidence>
<evidence type="ECO:0000256" key="4">
    <source>
        <dbReference type="ARBA" id="ARBA00022679"/>
    </source>
</evidence>
<dbReference type="Gene3D" id="1.10.246.130">
    <property type="match status" value="1"/>
</dbReference>
<dbReference type="InterPro" id="IPR055262">
    <property type="entry name" value="GGT_CS"/>
</dbReference>
<evidence type="ECO:0000256" key="9">
    <source>
        <dbReference type="RuleBase" id="RU368036"/>
    </source>
</evidence>
<feature type="signal peptide" evidence="10">
    <location>
        <begin position="1"/>
        <end position="42"/>
    </location>
</feature>
<dbReference type="PRINTS" id="PR01210">
    <property type="entry name" value="GGTRANSPTASE"/>
</dbReference>
<comment type="similarity">
    <text evidence="3 9">Belongs to the gamma-glutamyltransferase family.</text>
</comment>
<protein>
    <recommendedName>
        <fullName evidence="9">Glutathione hydrolase proenzyme</fullName>
        <ecNumber evidence="9">2.3.2.2</ecNumber>
        <ecNumber evidence="9">3.4.19.13</ecNumber>
    </recommendedName>
    <component>
        <recommendedName>
            <fullName evidence="9">Glutathione hydrolase large chain</fullName>
        </recommendedName>
    </component>
    <component>
        <recommendedName>
            <fullName evidence="9">Glutathione hydrolase small chain</fullName>
        </recommendedName>
    </component>
</protein>
<evidence type="ECO:0000256" key="3">
    <source>
        <dbReference type="ARBA" id="ARBA00009381"/>
    </source>
</evidence>
<evidence type="ECO:0000256" key="2">
    <source>
        <dbReference type="ARBA" id="ARBA00001089"/>
    </source>
</evidence>
<keyword evidence="5 9" id="KW-0378">Hydrolase</keyword>
<keyword evidence="12" id="KW-1185">Reference proteome</keyword>
<dbReference type="PROSITE" id="PS00462">
    <property type="entry name" value="G_GLU_TRANSPEPTIDASE"/>
    <property type="match status" value="1"/>
</dbReference>
<dbReference type="GO" id="GO:0103068">
    <property type="term" value="F:leukotriene C4 gamma-glutamyl transferase activity"/>
    <property type="evidence" value="ECO:0007669"/>
    <property type="project" value="UniProtKB-EC"/>
</dbReference>
<evidence type="ECO:0000256" key="10">
    <source>
        <dbReference type="SAM" id="SignalP"/>
    </source>
</evidence>
<dbReference type="InterPro" id="IPR043137">
    <property type="entry name" value="GGT_ssub_C"/>
</dbReference>
<dbReference type="PANTHER" id="PTHR43199:SF1">
    <property type="entry name" value="GLUTATHIONE HYDROLASE PROENZYME"/>
    <property type="match status" value="1"/>
</dbReference>
<gene>
    <name evidence="11" type="primary">ggt</name>
    <name evidence="11" type="ORF">H9653_08705</name>
</gene>
<dbReference type="Pfam" id="PF01019">
    <property type="entry name" value="G_glu_transpept"/>
    <property type="match status" value="1"/>
</dbReference>
<evidence type="ECO:0000256" key="8">
    <source>
        <dbReference type="ARBA" id="ARBA00047417"/>
    </source>
</evidence>
<comment type="catalytic activity">
    <reaction evidence="1 9">
        <text>an S-substituted glutathione + H2O = an S-substituted L-cysteinylglycine + L-glutamate</text>
        <dbReference type="Rhea" id="RHEA:59468"/>
        <dbReference type="ChEBI" id="CHEBI:15377"/>
        <dbReference type="ChEBI" id="CHEBI:29985"/>
        <dbReference type="ChEBI" id="CHEBI:90779"/>
        <dbReference type="ChEBI" id="CHEBI:143103"/>
        <dbReference type="EC" id="3.4.19.13"/>
    </reaction>
</comment>
<comment type="catalytic activity">
    <reaction evidence="8 9">
        <text>an N-terminal (5-L-glutamyl)-[peptide] + an alpha-amino acid = 5-L-glutamyl amino acid + an N-terminal L-alpha-aminoacyl-[peptide]</text>
        <dbReference type="Rhea" id="RHEA:23904"/>
        <dbReference type="Rhea" id="RHEA-COMP:9780"/>
        <dbReference type="Rhea" id="RHEA-COMP:9795"/>
        <dbReference type="ChEBI" id="CHEBI:77644"/>
        <dbReference type="ChEBI" id="CHEBI:78597"/>
        <dbReference type="ChEBI" id="CHEBI:78599"/>
        <dbReference type="ChEBI" id="CHEBI:78608"/>
        <dbReference type="EC" id="2.3.2.2"/>
    </reaction>
</comment>
<dbReference type="SUPFAM" id="SSF56235">
    <property type="entry name" value="N-terminal nucleophile aminohydrolases (Ntn hydrolases)"/>
    <property type="match status" value="1"/>
</dbReference>
<name>A0ABR8RK24_9GAMM</name>